<evidence type="ECO:0000313" key="2">
    <source>
        <dbReference type="Proteomes" id="UP000092445"/>
    </source>
</evidence>
<name>A0A1B0A1S4_GLOPL</name>
<sequence length="192" mass="21039">MKCSGNSNSKVDLLYRGNFEVQLQSVEQEVEGHETTQLNTRRALGQKQKRANLALHAPNLPHGNDRRQLPSTASKLRISPIKNSAIVLLNQTNKNINEVHRAIDLPSTAVSITRSAIALEVATHLSPATFMPASDGAGLSFTSCGVPMVPTFVCICHGKKNITRPSDVEGSRCYVVILIRFVVAYTRPDTEY</sequence>
<dbReference type="Proteomes" id="UP000092445">
    <property type="component" value="Unassembled WGS sequence"/>
</dbReference>
<protein>
    <submittedName>
        <fullName evidence="1">Uncharacterized protein</fullName>
    </submittedName>
</protein>
<dbReference type="EnsemblMetazoa" id="GPAI031837-RA">
    <property type="protein sequence ID" value="GPAI031837-PA"/>
    <property type="gene ID" value="GPAI031837"/>
</dbReference>
<dbReference type="VEuPathDB" id="VectorBase:GPAI031837"/>
<reference evidence="1" key="2">
    <citation type="submission" date="2020-05" db="UniProtKB">
        <authorList>
            <consortium name="EnsemblMetazoa"/>
        </authorList>
    </citation>
    <scope>IDENTIFICATION</scope>
    <source>
        <strain evidence="1">IAEA</strain>
    </source>
</reference>
<organism evidence="1 2">
    <name type="scientific">Glossina pallidipes</name>
    <name type="common">Tsetse fly</name>
    <dbReference type="NCBI Taxonomy" id="7398"/>
    <lineage>
        <taxon>Eukaryota</taxon>
        <taxon>Metazoa</taxon>
        <taxon>Ecdysozoa</taxon>
        <taxon>Arthropoda</taxon>
        <taxon>Hexapoda</taxon>
        <taxon>Insecta</taxon>
        <taxon>Pterygota</taxon>
        <taxon>Neoptera</taxon>
        <taxon>Endopterygota</taxon>
        <taxon>Diptera</taxon>
        <taxon>Brachycera</taxon>
        <taxon>Muscomorpha</taxon>
        <taxon>Hippoboscoidea</taxon>
        <taxon>Glossinidae</taxon>
        <taxon>Glossina</taxon>
    </lineage>
</organism>
<keyword evidence="2" id="KW-1185">Reference proteome</keyword>
<dbReference type="AlphaFoldDB" id="A0A1B0A1S4"/>
<accession>A0A1B0A1S4</accession>
<reference evidence="2" key="1">
    <citation type="submission" date="2014-03" db="EMBL/GenBank/DDBJ databases">
        <authorList>
            <person name="Aksoy S."/>
            <person name="Warren W."/>
            <person name="Wilson R.K."/>
        </authorList>
    </citation>
    <scope>NUCLEOTIDE SEQUENCE [LARGE SCALE GENOMIC DNA]</scope>
    <source>
        <strain evidence="2">IAEA</strain>
    </source>
</reference>
<proteinExistence type="predicted"/>
<evidence type="ECO:0000313" key="1">
    <source>
        <dbReference type="EnsemblMetazoa" id="GPAI031837-PA"/>
    </source>
</evidence>